<organism evidence="10 11">
    <name type="scientific">Lithohypha guttulata</name>
    <dbReference type="NCBI Taxonomy" id="1690604"/>
    <lineage>
        <taxon>Eukaryota</taxon>
        <taxon>Fungi</taxon>
        <taxon>Dikarya</taxon>
        <taxon>Ascomycota</taxon>
        <taxon>Pezizomycotina</taxon>
        <taxon>Eurotiomycetes</taxon>
        <taxon>Chaetothyriomycetidae</taxon>
        <taxon>Chaetothyriales</taxon>
        <taxon>Trichomeriaceae</taxon>
        <taxon>Lithohypha</taxon>
    </lineage>
</organism>
<dbReference type="Proteomes" id="UP001309876">
    <property type="component" value="Unassembled WGS sequence"/>
</dbReference>
<feature type="region of interest" description="Disordered" evidence="6">
    <location>
        <begin position="856"/>
        <end position="899"/>
    </location>
</feature>
<accession>A0AAN7T996</accession>
<keyword evidence="4" id="KW-0493">Microtubule</keyword>
<dbReference type="InterPro" id="IPR042241">
    <property type="entry name" value="GCP_C_sf"/>
</dbReference>
<dbReference type="AlphaFoldDB" id="A0AAN7T996"/>
<dbReference type="PANTHER" id="PTHR19302">
    <property type="entry name" value="GAMMA TUBULIN COMPLEX PROTEIN"/>
    <property type="match status" value="1"/>
</dbReference>
<keyword evidence="11" id="KW-1185">Reference proteome</keyword>
<evidence type="ECO:0008006" key="12">
    <source>
        <dbReference type="Google" id="ProtNLM"/>
    </source>
</evidence>
<dbReference type="InterPro" id="IPR059169">
    <property type="entry name" value="GCP5_N_ext"/>
</dbReference>
<comment type="caution">
    <text evidence="10">The sequence shown here is derived from an EMBL/GenBank/DDBJ whole genome shotgun (WGS) entry which is preliminary data.</text>
</comment>
<dbReference type="InterPro" id="IPR040457">
    <property type="entry name" value="GCP_C"/>
</dbReference>
<dbReference type="GO" id="GO:0043015">
    <property type="term" value="F:gamma-tubulin binding"/>
    <property type="evidence" value="ECO:0007669"/>
    <property type="project" value="InterPro"/>
</dbReference>
<dbReference type="Pfam" id="PF04130">
    <property type="entry name" value="GCP_C_terminal"/>
    <property type="match status" value="1"/>
</dbReference>
<comment type="similarity">
    <text evidence="2">Belongs to the TUBGCP family.</text>
</comment>
<dbReference type="GO" id="GO:0000922">
    <property type="term" value="C:spindle pole"/>
    <property type="evidence" value="ECO:0007669"/>
    <property type="project" value="InterPro"/>
</dbReference>
<protein>
    <recommendedName>
        <fullName evidence="12">Spindle pole body component</fullName>
    </recommendedName>
</protein>
<keyword evidence="5" id="KW-0206">Cytoskeleton</keyword>
<feature type="domain" description="Gamma tubulin complex component C-terminal" evidence="7">
    <location>
        <begin position="530"/>
        <end position="852"/>
    </location>
</feature>
<evidence type="ECO:0000256" key="1">
    <source>
        <dbReference type="ARBA" id="ARBA00004245"/>
    </source>
</evidence>
<dbReference type="GO" id="GO:0051321">
    <property type="term" value="P:meiotic cell cycle"/>
    <property type="evidence" value="ECO:0007669"/>
    <property type="project" value="TreeGrafter"/>
</dbReference>
<evidence type="ECO:0000256" key="6">
    <source>
        <dbReference type="SAM" id="MobiDB-lite"/>
    </source>
</evidence>
<reference evidence="10 11" key="1">
    <citation type="submission" date="2023-08" db="EMBL/GenBank/DDBJ databases">
        <title>Black Yeasts Isolated from many extreme environments.</title>
        <authorList>
            <person name="Coleine C."/>
            <person name="Stajich J.E."/>
            <person name="Selbmann L."/>
        </authorList>
    </citation>
    <scope>NUCLEOTIDE SEQUENCE [LARGE SCALE GENOMIC DNA]</scope>
    <source>
        <strain evidence="10 11">CCFEE 5910</strain>
    </source>
</reference>
<feature type="domain" description="Gamma-Tubulin ring complex non-core subunit mod21 N-terminal" evidence="8">
    <location>
        <begin position="67"/>
        <end position="156"/>
    </location>
</feature>
<evidence type="ECO:0000256" key="4">
    <source>
        <dbReference type="ARBA" id="ARBA00022701"/>
    </source>
</evidence>
<evidence type="ECO:0000313" key="11">
    <source>
        <dbReference type="Proteomes" id="UP001309876"/>
    </source>
</evidence>
<dbReference type="GO" id="GO:0051011">
    <property type="term" value="F:microtubule minus-end binding"/>
    <property type="evidence" value="ECO:0007669"/>
    <property type="project" value="TreeGrafter"/>
</dbReference>
<proteinExistence type="inferred from homology"/>
<evidence type="ECO:0000256" key="5">
    <source>
        <dbReference type="ARBA" id="ARBA00023212"/>
    </source>
</evidence>
<dbReference type="InterPro" id="IPR041470">
    <property type="entry name" value="GCP_N"/>
</dbReference>
<feature type="compositionally biased region" description="Polar residues" evidence="6">
    <location>
        <begin position="888"/>
        <end position="897"/>
    </location>
</feature>
<dbReference type="CDD" id="cd22572">
    <property type="entry name" value="GCP5_NTD"/>
    <property type="match status" value="1"/>
</dbReference>
<evidence type="ECO:0000259" key="9">
    <source>
        <dbReference type="Pfam" id="PF17681"/>
    </source>
</evidence>
<dbReference type="InterPro" id="IPR032797">
    <property type="entry name" value="Mod21_N"/>
</dbReference>
<feature type="domain" description="Gamma tubulin complex component protein N-terminal" evidence="9">
    <location>
        <begin position="222"/>
        <end position="479"/>
    </location>
</feature>
<dbReference type="InterPro" id="IPR007259">
    <property type="entry name" value="GCP"/>
</dbReference>
<dbReference type="PANTHER" id="PTHR19302:SF33">
    <property type="entry name" value="GAMMA-TUBULIN COMPLEX COMPONENT 5"/>
    <property type="match status" value="1"/>
</dbReference>
<dbReference type="EMBL" id="JAVRRJ010000002">
    <property type="protein sequence ID" value="KAK5089112.1"/>
    <property type="molecule type" value="Genomic_DNA"/>
</dbReference>
<dbReference type="GO" id="GO:0005816">
    <property type="term" value="C:spindle pole body"/>
    <property type="evidence" value="ECO:0007669"/>
    <property type="project" value="UniProtKB-ARBA"/>
</dbReference>
<dbReference type="Pfam" id="PF17681">
    <property type="entry name" value="GCP_N_terminal"/>
    <property type="match status" value="1"/>
</dbReference>
<sequence>MAATLATINTWLDQLSISIVKQSTSSKQETRRLQDSFRRRIKKHTAARTNQFEVINRLDGLEEKFQILSLDNLSDALRQRRNELKDFEYNWLPDALDLLLHLAGDPAHSKNLLELYQKPLRVGTPPPLRWIDLQAESPIDKHSRLWRVPDFHDVNDPGLLDDGVDPDYSTAKTSPLHDAKEVEIAQDIDSLLHTVDDETLNLYGTVSDCDQSIDQITEELFIRESMFFLRGYSNRIFTSVRGRYELNSTIQVRGLPHKTLRSIFTQFSLVRTDLDFVLTWIASLTHDTYIAAMKDATEKVILHCYRAIDELQQNFTDSSTTTVASITPVVLYLPEVSTDITAIADFLRQDGNDDAVSCLENLYQAVWTSQVCGNVRVFQCLSSILFPTLHVYLQPIWTWLNYGQLETSTFFVVSHQPISKLYTLWHDYYSLEITGRQRPSSFLMNISGQILACGKTSAFLRQLRTNDRLEYPGAVNELAGFMQDIQPDISRPFSASFEESWNQYVHFLLQSRTLELKAVLDTTCGYGQALDTIAQLYLQQDTTFVNEIERKLFNRIDHLMDSWNDRFQLRDMLEEAFNAGGSRHIVDSILIHSTYTSSRAMQSRRTSVEILSSVAFEYVLPWSLANIVDAAAMATYQRIALVLTQIKRAKYCIERTGYISVTTVPLMESATELDQRRAQALAFALLSFVNTIYDHFTTTIIWPLAKQMRINMHESVTIDEMIQTHRIYISRLAHACLAAPKVKALKQSVVAILDLCIHFSDLVSNSTNTEHANPDFEVSSFRSAQSKNRRLRADQHDSDSEDEDQNHFDGYSSFIVLDGDTSVVKELHKVKLNFEKQVKVLVAGLKGVRKGEHAQIWGGPAATTEDSPPAYSGISQEDNNSNEESSSAPVVQTQTTRRPAARVTYDPLRRLGLLATVPYHKYNIPDGALSNDKMSLTVKYSDLYAQPQHMMSFIVEQALLPPKPILRVIGSHGMNTVDFDITLNLAHLLNLKQRKWRFNSAQVSPLQGGTRPLYSDEDDRVMTMLATSVRQFCRDKSENKSYTLTRVVEGLPTDMLAGQVRNLAATVKYRGVLKIDFVCERSQVIVHKQPSSWFSSILRLHPEKKFELAETVWSLFNLSDDEEDVATTEASLRTSQEWWKSWSSTIRNAMIAKHKGNIGIDDWIETRMGHSEPEPRIEWGNDRSHDY</sequence>
<feature type="compositionally biased region" description="Low complexity" evidence="6">
    <location>
        <begin position="875"/>
        <end position="887"/>
    </location>
</feature>
<dbReference type="Pfam" id="PF14609">
    <property type="entry name" value="GCP5-Mod21_N"/>
    <property type="match status" value="1"/>
</dbReference>
<evidence type="ECO:0000259" key="7">
    <source>
        <dbReference type="Pfam" id="PF04130"/>
    </source>
</evidence>
<evidence type="ECO:0000259" key="8">
    <source>
        <dbReference type="Pfam" id="PF14609"/>
    </source>
</evidence>
<dbReference type="GO" id="GO:0051225">
    <property type="term" value="P:spindle assembly"/>
    <property type="evidence" value="ECO:0007669"/>
    <property type="project" value="TreeGrafter"/>
</dbReference>
<evidence type="ECO:0000313" key="10">
    <source>
        <dbReference type="EMBL" id="KAK5089112.1"/>
    </source>
</evidence>
<comment type="subcellular location">
    <subcellularLocation>
        <location evidence="1">Cytoplasm</location>
        <location evidence="1">Cytoskeleton</location>
    </subcellularLocation>
</comment>
<dbReference type="GO" id="GO:0031122">
    <property type="term" value="P:cytoplasmic microtubule organization"/>
    <property type="evidence" value="ECO:0007669"/>
    <property type="project" value="TreeGrafter"/>
</dbReference>
<dbReference type="GO" id="GO:0000930">
    <property type="term" value="C:gamma-tubulin complex"/>
    <property type="evidence" value="ECO:0007669"/>
    <property type="project" value="UniProtKB-ARBA"/>
</dbReference>
<gene>
    <name evidence="10" type="ORF">LTR05_003336</name>
</gene>
<evidence type="ECO:0000256" key="2">
    <source>
        <dbReference type="ARBA" id="ARBA00010337"/>
    </source>
</evidence>
<keyword evidence="3" id="KW-0963">Cytoplasm</keyword>
<dbReference type="GO" id="GO:0007020">
    <property type="term" value="P:microtubule nucleation"/>
    <property type="evidence" value="ECO:0007669"/>
    <property type="project" value="InterPro"/>
</dbReference>
<dbReference type="Gene3D" id="1.20.120.1900">
    <property type="entry name" value="Gamma-tubulin complex, C-terminal domain"/>
    <property type="match status" value="1"/>
</dbReference>
<evidence type="ECO:0000256" key="3">
    <source>
        <dbReference type="ARBA" id="ARBA00022490"/>
    </source>
</evidence>
<name>A0AAN7T996_9EURO</name>
<dbReference type="GO" id="GO:0000278">
    <property type="term" value="P:mitotic cell cycle"/>
    <property type="evidence" value="ECO:0007669"/>
    <property type="project" value="TreeGrafter"/>
</dbReference>
<feature type="region of interest" description="Disordered" evidence="6">
    <location>
        <begin position="781"/>
        <end position="806"/>
    </location>
</feature>
<dbReference type="GO" id="GO:0005874">
    <property type="term" value="C:microtubule"/>
    <property type="evidence" value="ECO:0007669"/>
    <property type="project" value="UniProtKB-KW"/>
</dbReference>